<dbReference type="EMBL" id="QNRE01000023">
    <property type="protein sequence ID" value="RBO82386.1"/>
    <property type="molecule type" value="Genomic_DNA"/>
</dbReference>
<keyword evidence="2" id="KW-1185">Reference proteome</keyword>
<dbReference type="STRING" id="1210090.GCA_001613185_05391"/>
<dbReference type="AlphaFoldDB" id="A0A366CXL2"/>
<dbReference type="OrthoDB" id="4528212at2"/>
<evidence type="ECO:0000313" key="1">
    <source>
        <dbReference type="EMBL" id="RBO82386.1"/>
    </source>
</evidence>
<reference evidence="1 2" key="1">
    <citation type="submission" date="2018-06" db="EMBL/GenBank/DDBJ databases">
        <title>Genomic Encyclopedia of Type Strains, Phase IV (KMG-IV): sequencing the most valuable type-strain genomes for metagenomic binning, comparative biology and taxonomic classification.</title>
        <authorList>
            <person name="Goeker M."/>
        </authorList>
    </citation>
    <scope>NUCLEOTIDE SEQUENCE [LARGE SCALE GENOMIC DNA]</scope>
    <source>
        <strain evidence="1 2">DSM 44599</strain>
    </source>
</reference>
<organism evidence="1 2">
    <name type="scientific">Nocardia puris</name>
    <dbReference type="NCBI Taxonomy" id="208602"/>
    <lineage>
        <taxon>Bacteria</taxon>
        <taxon>Bacillati</taxon>
        <taxon>Actinomycetota</taxon>
        <taxon>Actinomycetes</taxon>
        <taxon>Mycobacteriales</taxon>
        <taxon>Nocardiaceae</taxon>
        <taxon>Nocardia</taxon>
    </lineage>
</organism>
<comment type="caution">
    <text evidence="1">The sequence shown here is derived from an EMBL/GenBank/DDBJ whole genome shotgun (WGS) entry which is preliminary data.</text>
</comment>
<gene>
    <name evidence="1" type="ORF">DFR74_1233</name>
</gene>
<dbReference type="Proteomes" id="UP000252586">
    <property type="component" value="Unassembled WGS sequence"/>
</dbReference>
<proteinExistence type="predicted"/>
<protein>
    <submittedName>
        <fullName evidence="1">Uncharacterized protein</fullName>
    </submittedName>
</protein>
<name>A0A366CXL2_9NOCA</name>
<accession>A0A366CXL2</accession>
<evidence type="ECO:0000313" key="2">
    <source>
        <dbReference type="Proteomes" id="UP000252586"/>
    </source>
</evidence>
<dbReference type="RefSeq" id="WP_067512486.1">
    <property type="nucleotide sequence ID" value="NZ_QNRE01000023.1"/>
</dbReference>
<sequence>MTDLRTRGQLRILAQTLDVAPEELASLERLGAQDLRELRERISDHLFDAHAATFARVSKLAPLVPNALAAKVALKAIPPEVGGRAGGAVGLDHPDRAAGLLAELTAEYMADAAPFLDPRAIPVLAPRLPAEVLVPGANELLRRKEYTTASRFVEYATDELIRGFERGITDDVGLLHTAALTPSTDRLNDIVRVLPEQRRLRIVRASLTGSDDTLVAGISVLSRLESPLAEEITRDFLSDLDEAAVDRVLAVAVREGAVEELLSALSAVDDALLQPLADGLSRGGGNLVGALLDGAESPAAQRVLRALGDRLDDPTRELVAERTGPAE</sequence>